<evidence type="ECO:0008006" key="3">
    <source>
        <dbReference type="Google" id="ProtNLM"/>
    </source>
</evidence>
<protein>
    <recommendedName>
        <fullName evidence="3">RmlC-like cupin</fullName>
    </recommendedName>
</protein>
<accession>A0A9P4QAD8</accession>
<evidence type="ECO:0000313" key="1">
    <source>
        <dbReference type="EMBL" id="KAF2722540.1"/>
    </source>
</evidence>
<sequence length="286" mass="31724">MEVVHGSQMQFQKSPLSHREGGILFKQLLHGDDRTPENFSLALARQNDFYAPVHHHNFEQFRFALQGDTSLGPNTLLKEGQLSYHGEGTYYGPQKDEPGEEKIVLLLQYGGASGQGYMSFNQLSEANQQLSCDGQFKGGKYYAKTGGVKDGYQALWEHVNGRVLQYPKARYHAPIVMDPESYVWQTIPSGLKKIAADGNVSAWKKTLGVYTEREVRAEQIRITKGGCIAVGSDRAIHLLFVLTGTGSIKSKSLTKQSCVRLEAGKTVQVASNSQEMTMLHFVLPLV</sequence>
<dbReference type="OrthoDB" id="4489274at2759"/>
<name>A0A9P4QAD8_9PEZI</name>
<dbReference type="AlphaFoldDB" id="A0A9P4QAD8"/>
<dbReference type="InterPro" id="IPR011051">
    <property type="entry name" value="RmlC_Cupin_sf"/>
</dbReference>
<gene>
    <name evidence="1" type="ORF">K431DRAFT_283968</name>
</gene>
<reference evidence="1" key="1">
    <citation type="journal article" date="2020" name="Stud. Mycol.">
        <title>101 Dothideomycetes genomes: a test case for predicting lifestyles and emergence of pathogens.</title>
        <authorList>
            <person name="Haridas S."/>
            <person name="Albert R."/>
            <person name="Binder M."/>
            <person name="Bloem J."/>
            <person name="Labutti K."/>
            <person name="Salamov A."/>
            <person name="Andreopoulos B."/>
            <person name="Baker S."/>
            <person name="Barry K."/>
            <person name="Bills G."/>
            <person name="Bluhm B."/>
            <person name="Cannon C."/>
            <person name="Castanera R."/>
            <person name="Culley D."/>
            <person name="Daum C."/>
            <person name="Ezra D."/>
            <person name="Gonzalez J."/>
            <person name="Henrissat B."/>
            <person name="Kuo A."/>
            <person name="Liang C."/>
            <person name="Lipzen A."/>
            <person name="Lutzoni F."/>
            <person name="Magnuson J."/>
            <person name="Mondo S."/>
            <person name="Nolan M."/>
            <person name="Ohm R."/>
            <person name="Pangilinan J."/>
            <person name="Park H.-J."/>
            <person name="Ramirez L."/>
            <person name="Alfaro M."/>
            <person name="Sun H."/>
            <person name="Tritt A."/>
            <person name="Yoshinaga Y."/>
            <person name="Zwiers L.-H."/>
            <person name="Turgeon B."/>
            <person name="Goodwin S."/>
            <person name="Spatafora J."/>
            <person name="Crous P."/>
            <person name="Grigoriev I."/>
        </authorList>
    </citation>
    <scope>NUCLEOTIDE SEQUENCE</scope>
    <source>
        <strain evidence="1">CBS 116435</strain>
    </source>
</reference>
<dbReference type="SUPFAM" id="SSF51182">
    <property type="entry name" value="RmlC-like cupins"/>
    <property type="match status" value="1"/>
</dbReference>
<comment type="caution">
    <text evidence="1">The sequence shown here is derived from an EMBL/GenBank/DDBJ whole genome shotgun (WGS) entry which is preliminary data.</text>
</comment>
<evidence type="ECO:0000313" key="2">
    <source>
        <dbReference type="Proteomes" id="UP000799441"/>
    </source>
</evidence>
<organism evidence="1 2">
    <name type="scientific">Polychaeton citri CBS 116435</name>
    <dbReference type="NCBI Taxonomy" id="1314669"/>
    <lineage>
        <taxon>Eukaryota</taxon>
        <taxon>Fungi</taxon>
        <taxon>Dikarya</taxon>
        <taxon>Ascomycota</taxon>
        <taxon>Pezizomycotina</taxon>
        <taxon>Dothideomycetes</taxon>
        <taxon>Dothideomycetidae</taxon>
        <taxon>Capnodiales</taxon>
        <taxon>Capnodiaceae</taxon>
        <taxon>Polychaeton</taxon>
    </lineage>
</organism>
<keyword evidence="2" id="KW-1185">Reference proteome</keyword>
<proteinExistence type="predicted"/>
<dbReference type="Proteomes" id="UP000799441">
    <property type="component" value="Unassembled WGS sequence"/>
</dbReference>
<dbReference type="EMBL" id="MU003782">
    <property type="protein sequence ID" value="KAF2722540.1"/>
    <property type="molecule type" value="Genomic_DNA"/>
</dbReference>